<accession>A0A0P9CTL5</accession>
<gene>
    <name evidence="2" type="ORF">SE17_35145</name>
</gene>
<proteinExistence type="predicted"/>
<dbReference type="EMBL" id="LJCR01002267">
    <property type="protein sequence ID" value="KPV48985.1"/>
    <property type="molecule type" value="Genomic_DNA"/>
</dbReference>
<evidence type="ECO:0000313" key="2">
    <source>
        <dbReference type="EMBL" id="KPV48985.1"/>
    </source>
</evidence>
<reference evidence="2 3" key="1">
    <citation type="submission" date="2015-09" db="EMBL/GenBank/DDBJ databases">
        <title>Draft genome sequence of Kouleothrix aurantiaca JCM 19913.</title>
        <authorList>
            <person name="Hemp J."/>
        </authorList>
    </citation>
    <scope>NUCLEOTIDE SEQUENCE [LARGE SCALE GENOMIC DNA]</scope>
    <source>
        <strain evidence="2 3">COM-B</strain>
    </source>
</reference>
<feature type="transmembrane region" description="Helical" evidence="1">
    <location>
        <begin position="156"/>
        <end position="178"/>
    </location>
</feature>
<comment type="caution">
    <text evidence="2">The sequence shown here is derived from an EMBL/GenBank/DDBJ whole genome shotgun (WGS) entry which is preliminary data.</text>
</comment>
<feature type="transmembrane region" description="Helical" evidence="1">
    <location>
        <begin position="184"/>
        <end position="201"/>
    </location>
</feature>
<name>A0A0P9CTL5_9CHLR</name>
<protein>
    <submittedName>
        <fullName evidence="2">Uncharacterized protein</fullName>
    </submittedName>
</protein>
<feature type="transmembrane region" description="Helical" evidence="1">
    <location>
        <begin position="84"/>
        <end position="106"/>
    </location>
</feature>
<dbReference type="AlphaFoldDB" id="A0A0P9CTL5"/>
<evidence type="ECO:0000256" key="1">
    <source>
        <dbReference type="SAM" id="Phobius"/>
    </source>
</evidence>
<dbReference type="Proteomes" id="UP000050509">
    <property type="component" value="Unassembled WGS sequence"/>
</dbReference>
<feature type="transmembrane region" description="Helical" evidence="1">
    <location>
        <begin position="59"/>
        <end position="78"/>
    </location>
</feature>
<keyword evidence="1" id="KW-0472">Membrane</keyword>
<keyword evidence="1" id="KW-1133">Transmembrane helix</keyword>
<sequence length="214" mass="22129">MPLLQKAAPPAAEPIPAPATGDRAALLAHLLGAPPARSATEVRSAARPRRSRSTRYDRGVQLAATAIGLAGCALIWLIGSYFTLRALATLGVGLAATGLAPVHMLLQIGPAAERLSAEALNARWPSTLLAWALPLGVTLLETGFDPARASGRSSRLIWGVVLSLDAVTSALGMQPILGRLVGDAPSAWALAAALGILLAVLPEKLARRLILENV</sequence>
<evidence type="ECO:0000313" key="3">
    <source>
        <dbReference type="Proteomes" id="UP000050509"/>
    </source>
</evidence>
<organism evidence="2 3">
    <name type="scientific">Kouleothrix aurantiaca</name>
    <dbReference type="NCBI Taxonomy" id="186479"/>
    <lineage>
        <taxon>Bacteria</taxon>
        <taxon>Bacillati</taxon>
        <taxon>Chloroflexota</taxon>
        <taxon>Chloroflexia</taxon>
        <taxon>Chloroflexales</taxon>
        <taxon>Roseiflexineae</taxon>
        <taxon>Roseiflexaceae</taxon>
        <taxon>Kouleothrix</taxon>
    </lineage>
</organism>
<keyword evidence="3" id="KW-1185">Reference proteome</keyword>
<keyword evidence="1" id="KW-0812">Transmembrane</keyword>